<name>A0A1X3D1K3_9NEIS</name>
<sequence>MLKNRFTLLRHSYFNPLYLNEISFHEDGTQKWYTHKRLRSAYSSLKCNLTYLFIFEQNRELDTPNTTNIPEGRFGELKTQKRCHAGVSNETNLNN</sequence>
<protein>
    <submittedName>
        <fullName evidence="1">Uncharacterized protein</fullName>
    </submittedName>
</protein>
<dbReference type="AlphaFoldDB" id="A0A1X3D1K3"/>
<dbReference type="Proteomes" id="UP000193118">
    <property type="component" value="Unassembled WGS sequence"/>
</dbReference>
<reference evidence="2" key="1">
    <citation type="submission" date="2017-01" db="EMBL/GenBank/DDBJ databases">
        <authorList>
            <person name="Wolfgang W.J."/>
            <person name="Cole J."/>
            <person name="Wroblewski D."/>
            <person name="Mcginnis J."/>
            <person name="Musser K.A."/>
        </authorList>
    </citation>
    <scope>NUCLEOTIDE SEQUENCE [LARGE SCALE GENOMIC DNA]</scope>
    <source>
        <strain evidence="2">DSM 19151</strain>
    </source>
</reference>
<accession>A0A1X3D1K3</accession>
<gene>
    <name evidence="1" type="ORF">BWD09_12475</name>
</gene>
<dbReference type="STRING" id="194197.BWD09_12475"/>
<proteinExistence type="predicted"/>
<organism evidence="1 2">
    <name type="scientific">Neisseria dentiae</name>
    <dbReference type="NCBI Taxonomy" id="194197"/>
    <lineage>
        <taxon>Bacteria</taxon>
        <taxon>Pseudomonadati</taxon>
        <taxon>Pseudomonadota</taxon>
        <taxon>Betaproteobacteria</taxon>
        <taxon>Neisseriales</taxon>
        <taxon>Neisseriaceae</taxon>
        <taxon>Neisseria</taxon>
    </lineage>
</organism>
<keyword evidence="2" id="KW-1185">Reference proteome</keyword>
<dbReference type="EMBL" id="MTBO01000057">
    <property type="protein sequence ID" value="OSI13778.1"/>
    <property type="molecule type" value="Genomic_DNA"/>
</dbReference>
<evidence type="ECO:0000313" key="2">
    <source>
        <dbReference type="Proteomes" id="UP000193118"/>
    </source>
</evidence>
<comment type="caution">
    <text evidence="1">The sequence shown here is derived from an EMBL/GenBank/DDBJ whole genome shotgun (WGS) entry which is preliminary data.</text>
</comment>
<evidence type="ECO:0000313" key="1">
    <source>
        <dbReference type="EMBL" id="OSI13778.1"/>
    </source>
</evidence>